<evidence type="ECO:0000313" key="4">
    <source>
        <dbReference type="EMBL" id="CAJ0591086.1"/>
    </source>
</evidence>
<comment type="caution">
    <text evidence="4">The sequence shown here is derived from an EMBL/GenBank/DDBJ whole genome shotgun (WGS) entry which is preliminary data.</text>
</comment>
<evidence type="ECO:0000256" key="1">
    <source>
        <dbReference type="SAM" id="MobiDB-lite"/>
    </source>
</evidence>
<keyword evidence="2" id="KW-0472">Membrane</keyword>
<sequence>MIAMDQLFSAILVLLTMSKAGSTAIDIFCYIEGQITNDGKLNGTFHSCEPDYVDCSMNEKSDLNLDATHETVVCAEKGFLWNLENYCSFVHLTRKSYCYNMKHCYGVKMKCANSSIFFTAISKTVIATVAIMLLLLGVVAIWKLIRDVRRSDMLDVREKSRRESAESVARTNSISTRD</sequence>
<organism evidence="4 5">
    <name type="scientific">Cylicocyclus nassatus</name>
    <name type="common">Nematode worm</name>
    <dbReference type="NCBI Taxonomy" id="53992"/>
    <lineage>
        <taxon>Eukaryota</taxon>
        <taxon>Metazoa</taxon>
        <taxon>Ecdysozoa</taxon>
        <taxon>Nematoda</taxon>
        <taxon>Chromadorea</taxon>
        <taxon>Rhabditida</taxon>
        <taxon>Rhabditina</taxon>
        <taxon>Rhabditomorpha</taxon>
        <taxon>Strongyloidea</taxon>
        <taxon>Strongylidae</taxon>
        <taxon>Cylicocyclus</taxon>
    </lineage>
</organism>
<feature type="transmembrane region" description="Helical" evidence="2">
    <location>
        <begin position="125"/>
        <end position="145"/>
    </location>
</feature>
<keyword evidence="3" id="KW-0732">Signal</keyword>
<dbReference type="Proteomes" id="UP001176961">
    <property type="component" value="Unassembled WGS sequence"/>
</dbReference>
<protein>
    <submittedName>
        <fullName evidence="4">Uncharacterized protein</fullName>
    </submittedName>
</protein>
<dbReference type="AlphaFoldDB" id="A0AA36DNT3"/>
<reference evidence="4" key="1">
    <citation type="submission" date="2023-07" db="EMBL/GenBank/DDBJ databases">
        <authorList>
            <consortium name="CYATHOMIX"/>
        </authorList>
    </citation>
    <scope>NUCLEOTIDE SEQUENCE</scope>
    <source>
        <strain evidence="4">N/A</strain>
    </source>
</reference>
<feature type="compositionally biased region" description="Polar residues" evidence="1">
    <location>
        <begin position="169"/>
        <end position="178"/>
    </location>
</feature>
<feature type="chain" id="PRO_5041270914" evidence="3">
    <location>
        <begin position="25"/>
        <end position="178"/>
    </location>
</feature>
<evidence type="ECO:0000256" key="2">
    <source>
        <dbReference type="SAM" id="Phobius"/>
    </source>
</evidence>
<keyword evidence="2" id="KW-1133">Transmembrane helix</keyword>
<feature type="signal peptide" evidence="3">
    <location>
        <begin position="1"/>
        <end position="24"/>
    </location>
</feature>
<proteinExistence type="predicted"/>
<keyword evidence="5" id="KW-1185">Reference proteome</keyword>
<accession>A0AA36DNT3</accession>
<dbReference type="EMBL" id="CATQJL010000001">
    <property type="protein sequence ID" value="CAJ0591086.1"/>
    <property type="molecule type" value="Genomic_DNA"/>
</dbReference>
<keyword evidence="2" id="KW-0812">Transmembrane</keyword>
<evidence type="ECO:0000256" key="3">
    <source>
        <dbReference type="SAM" id="SignalP"/>
    </source>
</evidence>
<gene>
    <name evidence="4" type="ORF">CYNAS_LOCUS3069</name>
</gene>
<feature type="region of interest" description="Disordered" evidence="1">
    <location>
        <begin position="159"/>
        <end position="178"/>
    </location>
</feature>
<name>A0AA36DNT3_CYLNA</name>
<evidence type="ECO:0000313" key="5">
    <source>
        <dbReference type="Proteomes" id="UP001176961"/>
    </source>
</evidence>